<dbReference type="InterPro" id="IPR036291">
    <property type="entry name" value="NAD(P)-bd_dom_sf"/>
</dbReference>
<dbReference type="PROSITE" id="PS51201">
    <property type="entry name" value="RCK_N"/>
    <property type="match status" value="1"/>
</dbReference>
<name>A0AA42BTT7_9BACI</name>
<dbReference type="Gene3D" id="3.40.50.720">
    <property type="entry name" value="NAD(P)-binding Rossmann-like Domain"/>
    <property type="match status" value="1"/>
</dbReference>
<gene>
    <name evidence="4" type="ORF">NK662_14925</name>
</gene>
<dbReference type="GO" id="GO:0005886">
    <property type="term" value="C:plasma membrane"/>
    <property type="evidence" value="ECO:0007669"/>
    <property type="project" value="UniProtKB-SubCell"/>
</dbReference>
<dbReference type="EMBL" id="JANCLT010000007">
    <property type="protein sequence ID" value="MCP8969823.1"/>
    <property type="molecule type" value="Genomic_DNA"/>
</dbReference>
<organism evidence="4 5">
    <name type="scientific">Ectobacillus ponti</name>
    <dbReference type="NCBI Taxonomy" id="2961894"/>
    <lineage>
        <taxon>Bacteria</taxon>
        <taxon>Bacillati</taxon>
        <taxon>Bacillota</taxon>
        <taxon>Bacilli</taxon>
        <taxon>Bacillales</taxon>
        <taxon>Bacillaceae</taxon>
        <taxon>Ectobacillus</taxon>
    </lineage>
</organism>
<sequence>MSSSANVLEVFRASVILRLIIMLLVFTVGFGAAIHVIEPHTFPTVADGIWWALVTIFTVGYGDLVPDTYAGRALAAVLIVIGTGFGAYYMVSFATELISKQYLNERGKKAVTVRGHIVIVGWNERVKHIVSQCRTLLPQQQLVLIDETLPTLPREFTHLSFIKGCPYNDDVMKKSNVAHASTIIITADKEKSESDADTASVLTILTAKGLNPDLYCIAEMLTSHQIFNAKRAGANEIVQANKLTSCLLTSSILFPSISETCTALVNPITADNISLVPYEMEKQESFRDCNIRLQQQNILLLGVKRDGHDYINPQHPFFLQEEDTLIVIRK</sequence>
<dbReference type="PANTHER" id="PTHR43833:SF9">
    <property type="entry name" value="POTASSIUM CHANNEL PROTEIN YUGO-RELATED"/>
    <property type="match status" value="1"/>
</dbReference>
<comment type="caution">
    <text evidence="4">The sequence shown here is derived from an EMBL/GenBank/DDBJ whole genome shotgun (WGS) entry which is preliminary data.</text>
</comment>
<dbReference type="SUPFAM" id="SSF81324">
    <property type="entry name" value="Voltage-gated potassium channels"/>
    <property type="match status" value="1"/>
</dbReference>
<proteinExistence type="predicted"/>
<dbReference type="SUPFAM" id="SSF51735">
    <property type="entry name" value="NAD(P)-binding Rossmann-fold domains"/>
    <property type="match status" value="1"/>
</dbReference>
<protein>
    <submittedName>
        <fullName evidence="4">NAD-binding protein</fullName>
    </submittedName>
</protein>
<dbReference type="AlphaFoldDB" id="A0AA42BTT7"/>
<dbReference type="InterPro" id="IPR050721">
    <property type="entry name" value="Trk_Ktr_HKT_K-transport"/>
</dbReference>
<keyword evidence="2" id="KW-0812">Transmembrane</keyword>
<dbReference type="Pfam" id="PF07885">
    <property type="entry name" value="Ion_trans_2"/>
    <property type="match status" value="1"/>
</dbReference>
<evidence type="ECO:0000256" key="1">
    <source>
        <dbReference type="ARBA" id="ARBA00004651"/>
    </source>
</evidence>
<accession>A0AA42BTT7</accession>
<dbReference type="Pfam" id="PF02254">
    <property type="entry name" value="TrkA_N"/>
    <property type="match status" value="1"/>
</dbReference>
<dbReference type="PANTHER" id="PTHR43833">
    <property type="entry name" value="POTASSIUM CHANNEL PROTEIN 2-RELATED-RELATED"/>
    <property type="match status" value="1"/>
</dbReference>
<dbReference type="Gene3D" id="1.10.287.70">
    <property type="match status" value="1"/>
</dbReference>
<keyword evidence="2" id="KW-0472">Membrane</keyword>
<evidence type="ECO:0000313" key="5">
    <source>
        <dbReference type="Proteomes" id="UP001156102"/>
    </source>
</evidence>
<dbReference type="RefSeq" id="WP_254759736.1">
    <property type="nucleotide sequence ID" value="NZ_JANCLT010000007.1"/>
</dbReference>
<dbReference type="Proteomes" id="UP001156102">
    <property type="component" value="Unassembled WGS sequence"/>
</dbReference>
<feature type="transmembrane region" description="Helical" evidence="2">
    <location>
        <begin position="15"/>
        <end position="37"/>
    </location>
</feature>
<dbReference type="InterPro" id="IPR003148">
    <property type="entry name" value="RCK_N"/>
</dbReference>
<dbReference type="InterPro" id="IPR013099">
    <property type="entry name" value="K_chnl_dom"/>
</dbReference>
<reference evidence="4" key="1">
    <citation type="submission" date="2022-07" db="EMBL/GenBank/DDBJ databases">
        <authorList>
            <person name="Li W.-J."/>
            <person name="Deng Q.-Q."/>
        </authorList>
    </citation>
    <scope>NUCLEOTIDE SEQUENCE</scope>
    <source>
        <strain evidence="4">SYSU M60031</strain>
    </source>
</reference>
<keyword evidence="2" id="KW-1133">Transmembrane helix</keyword>
<feature type="transmembrane region" description="Helical" evidence="2">
    <location>
        <begin position="49"/>
        <end position="66"/>
    </location>
</feature>
<evidence type="ECO:0000256" key="2">
    <source>
        <dbReference type="SAM" id="Phobius"/>
    </source>
</evidence>
<comment type="subcellular location">
    <subcellularLocation>
        <location evidence="1">Cell membrane</location>
        <topology evidence="1">Multi-pass membrane protein</topology>
    </subcellularLocation>
</comment>
<feature type="domain" description="RCK N-terminal" evidence="3">
    <location>
        <begin position="114"/>
        <end position="239"/>
    </location>
</feature>
<evidence type="ECO:0000259" key="3">
    <source>
        <dbReference type="PROSITE" id="PS51201"/>
    </source>
</evidence>
<keyword evidence="5" id="KW-1185">Reference proteome</keyword>
<evidence type="ECO:0000313" key="4">
    <source>
        <dbReference type="EMBL" id="MCP8969823.1"/>
    </source>
</evidence>
<feature type="transmembrane region" description="Helical" evidence="2">
    <location>
        <begin position="73"/>
        <end position="91"/>
    </location>
</feature>
<dbReference type="GO" id="GO:0006813">
    <property type="term" value="P:potassium ion transport"/>
    <property type="evidence" value="ECO:0007669"/>
    <property type="project" value="InterPro"/>
</dbReference>